<sequence>MANSWIFLADYNDAIITVETRPIGEAIYRLTKASSEKLFKSTGLELSHVLIATEPVGLVAHVYDLAGNARGIRLGEISFQKTPPILIQYTGPDASSRTERWTRDLPTLLEAKRALASLHRLPLVDAHPGDGEDIDSRLKHGGIDPNSVQIIVVNE</sequence>
<evidence type="ECO:0000313" key="1">
    <source>
        <dbReference type="EMBL" id="WFP07549.1"/>
    </source>
</evidence>
<keyword evidence="2" id="KW-1185">Reference proteome</keyword>
<dbReference type="EMBL" id="CP121261">
    <property type="protein sequence ID" value="WFP07549.1"/>
    <property type="molecule type" value="Genomic_DNA"/>
</dbReference>
<evidence type="ECO:0000313" key="2">
    <source>
        <dbReference type="Proteomes" id="UP001214170"/>
    </source>
</evidence>
<proteinExistence type="predicted"/>
<protein>
    <submittedName>
        <fullName evidence="1">Uncharacterized protein</fullName>
    </submittedName>
</protein>
<organism evidence="1 2">
    <name type="scientific">Achromobacter spanius</name>
    <dbReference type="NCBI Taxonomy" id="217203"/>
    <lineage>
        <taxon>Bacteria</taxon>
        <taxon>Pseudomonadati</taxon>
        <taxon>Pseudomonadota</taxon>
        <taxon>Betaproteobacteria</taxon>
        <taxon>Burkholderiales</taxon>
        <taxon>Alcaligenaceae</taxon>
        <taxon>Achromobacter</taxon>
    </lineage>
</organism>
<accession>A0ABY8GSP3</accession>
<dbReference type="RefSeq" id="WP_268079521.1">
    <property type="nucleotide sequence ID" value="NZ_CP106885.1"/>
</dbReference>
<gene>
    <name evidence="1" type="ORF">P8T11_25090</name>
</gene>
<name>A0ABY8GSP3_9BURK</name>
<dbReference type="Proteomes" id="UP001214170">
    <property type="component" value="Chromosome"/>
</dbReference>
<reference evidence="1 2" key="1">
    <citation type="submission" date="2023-03" db="EMBL/GenBank/DDBJ databases">
        <title>Achromobacter spanius LIG8.</title>
        <authorList>
            <person name="Shrestha S."/>
        </authorList>
    </citation>
    <scope>NUCLEOTIDE SEQUENCE [LARGE SCALE GENOMIC DNA]</scope>
    <source>
        <strain evidence="1 2">LIG8</strain>
    </source>
</reference>